<dbReference type="PANTHER" id="PTHR23132">
    <property type="entry name" value="D-ALANINE--D-ALANINE LIGASE"/>
    <property type="match status" value="1"/>
</dbReference>
<keyword evidence="15" id="KW-1185">Reference proteome</keyword>
<gene>
    <name evidence="10" type="primary">ddl</name>
    <name evidence="14" type="ORF">EV192_10785</name>
</gene>
<dbReference type="EC" id="6.3.2.4" evidence="10"/>
<dbReference type="InterPro" id="IPR013815">
    <property type="entry name" value="ATP_grasp_subdomain_1"/>
</dbReference>
<feature type="domain" description="ATP-grasp" evidence="13">
    <location>
        <begin position="107"/>
        <end position="311"/>
    </location>
</feature>
<name>A0A4R2J8N8_9PSEU</name>
<evidence type="ECO:0000256" key="10">
    <source>
        <dbReference type="HAMAP-Rule" id="MF_00047"/>
    </source>
</evidence>
<dbReference type="InterPro" id="IPR016185">
    <property type="entry name" value="PreATP-grasp_dom_sf"/>
</dbReference>
<keyword evidence="3 10" id="KW-0963">Cytoplasm</keyword>
<dbReference type="AlphaFoldDB" id="A0A4R2J8N8"/>
<feature type="binding site" evidence="11">
    <location>
        <position position="278"/>
    </location>
    <ligand>
        <name>Mg(2+)</name>
        <dbReference type="ChEBI" id="CHEBI:18420"/>
        <label>1</label>
    </ligand>
</feature>
<dbReference type="InterPro" id="IPR005905">
    <property type="entry name" value="D_ala_D_ala"/>
</dbReference>
<keyword evidence="5 12" id="KW-0547">Nucleotide-binding</keyword>
<comment type="subcellular location">
    <subcellularLocation>
        <location evidence="1 10">Cytoplasm</location>
    </subcellularLocation>
</comment>
<dbReference type="Gene3D" id="3.30.470.20">
    <property type="entry name" value="ATP-grasp fold, B domain"/>
    <property type="match status" value="1"/>
</dbReference>
<dbReference type="PANTHER" id="PTHR23132:SF23">
    <property type="entry name" value="D-ALANINE--D-ALANINE LIGASE B"/>
    <property type="match status" value="1"/>
</dbReference>
<evidence type="ECO:0000256" key="8">
    <source>
        <dbReference type="ARBA" id="ARBA00022984"/>
    </source>
</evidence>
<dbReference type="Pfam" id="PF01820">
    <property type="entry name" value="Dala_Dala_lig_N"/>
    <property type="match status" value="1"/>
</dbReference>
<evidence type="ECO:0000256" key="3">
    <source>
        <dbReference type="ARBA" id="ARBA00022490"/>
    </source>
</evidence>
<evidence type="ECO:0000256" key="1">
    <source>
        <dbReference type="ARBA" id="ARBA00004496"/>
    </source>
</evidence>
<keyword evidence="4 10" id="KW-0436">Ligase</keyword>
<dbReference type="UniPathway" id="UPA00219"/>
<feature type="binding site" evidence="11">
    <location>
        <position position="265"/>
    </location>
    <ligand>
        <name>Mg(2+)</name>
        <dbReference type="ChEBI" id="CHEBI:18420"/>
        <label>1</label>
    </ligand>
</feature>
<protein>
    <recommendedName>
        <fullName evidence="10">D-alanine--D-alanine ligase</fullName>
        <ecNumber evidence="10">6.3.2.4</ecNumber>
    </recommendedName>
    <alternativeName>
        <fullName evidence="10">D-Ala-D-Ala ligase</fullName>
    </alternativeName>
    <alternativeName>
        <fullName evidence="10">D-alanylalanine synthetase</fullName>
    </alternativeName>
</protein>
<keyword evidence="11" id="KW-0460">Magnesium</keyword>
<dbReference type="OrthoDB" id="9813261at2"/>
<evidence type="ECO:0000313" key="15">
    <source>
        <dbReference type="Proteomes" id="UP000295680"/>
    </source>
</evidence>
<dbReference type="PROSITE" id="PS00844">
    <property type="entry name" value="DALA_DALA_LIGASE_2"/>
    <property type="match status" value="1"/>
</dbReference>
<evidence type="ECO:0000256" key="6">
    <source>
        <dbReference type="ARBA" id="ARBA00022840"/>
    </source>
</evidence>
<dbReference type="PIRSF" id="PIRSF039102">
    <property type="entry name" value="Ddl/VanB"/>
    <property type="match status" value="1"/>
</dbReference>
<comment type="pathway">
    <text evidence="10">Cell wall biogenesis; peptidoglycan biosynthesis.</text>
</comment>
<comment type="catalytic activity">
    <reaction evidence="10">
        <text>2 D-alanine + ATP = D-alanyl-D-alanine + ADP + phosphate + H(+)</text>
        <dbReference type="Rhea" id="RHEA:11224"/>
        <dbReference type="ChEBI" id="CHEBI:15378"/>
        <dbReference type="ChEBI" id="CHEBI:30616"/>
        <dbReference type="ChEBI" id="CHEBI:43474"/>
        <dbReference type="ChEBI" id="CHEBI:57416"/>
        <dbReference type="ChEBI" id="CHEBI:57822"/>
        <dbReference type="ChEBI" id="CHEBI:456216"/>
        <dbReference type="EC" id="6.3.2.4"/>
    </reaction>
</comment>
<keyword evidence="11" id="KW-0479">Metal-binding</keyword>
<dbReference type="GO" id="GO:0046872">
    <property type="term" value="F:metal ion binding"/>
    <property type="evidence" value="ECO:0007669"/>
    <property type="project" value="UniProtKB-KW"/>
</dbReference>
<dbReference type="SUPFAM" id="SSF56059">
    <property type="entry name" value="Glutathione synthetase ATP-binding domain-like"/>
    <property type="match status" value="1"/>
</dbReference>
<dbReference type="InterPro" id="IPR011127">
    <property type="entry name" value="Dala_Dala_lig_N"/>
</dbReference>
<evidence type="ECO:0000313" key="14">
    <source>
        <dbReference type="EMBL" id="TCO55663.1"/>
    </source>
</evidence>
<keyword evidence="11" id="KW-0464">Manganese</keyword>
<dbReference type="Proteomes" id="UP000295680">
    <property type="component" value="Unassembled WGS sequence"/>
</dbReference>
<dbReference type="HAMAP" id="MF_00047">
    <property type="entry name" value="Dala_Dala_lig"/>
    <property type="match status" value="1"/>
</dbReference>
<dbReference type="PROSITE" id="PS50975">
    <property type="entry name" value="ATP_GRASP"/>
    <property type="match status" value="1"/>
</dbReference>
<evidence type="ECO:0000256" key="5">
    <source>
        <dbReference type="ARBA" id="ARBA00022741"/>
    </source>
</evidence>
<keyword evidence="6 12" id="KW-0067">ATP-binding</keyword>
<dbReference type="PROSITE" id="PS00843">
    <property type="entry name" value="DALA_DALA_LIGASE_1"/>
    <property type="match status" value="1"/>
</dbReference>
<feature type="binding site" evidence="11">
    <location>
        <position position="278"/>
    </location>
    <ligand>
        <name>Mg(2+)</name>
        <dbReference type="ChEBI" id="CHEBI:18420"/>
        <label>2</label>
    </ligand>
</feature>
<dbReference type="Gene3D" id="3.30.1490.20">
    <property type="entry name" value="ATP-grasp fold, A domain"/>
    <property type="match status" value="1"/>
</dbReference>
<dbReference type="GO" id="GO:0005524">
    <property type="term" value="F:ATP binding"/>
    <property type="evidence" value="ECO:0007669"/>
    <property type="project" value="UniProtKB-UniRule"/>
</dbReference>
<evidence type="ECO:0000256" key="7">
    <source>
        <dbReference type="ARBA" id="ARBA00022960"/>
    </source>
</evidence>
<dbReference type="GO" id="GO:0005737">
    <property type="term" value="C:cytoplasm"/>
    <property type="evidence" value="ECO:0007669"/>
    <property type="project" value="UniProtKB-SubCell"/>
</dbReference>
<reference evidence="14 15" key="1">
    <citation type="submission" date="2019-03" db="EMBL/GenBank/DDBJ databases">
        <title>Genomic Encyclopedia of Type Strains, Phase IV (KMG-IV): sequencing the most valuable type-strain genomes for metagenomic binning, comparative biology and taxonomic classification.</title>
        <authorList>
            <person name="Goeker M."/>
        </authorList>
    </citation>
    <scope>NUCLEOTIDE SEQUENCE [LARGE SCALE GENOMIC DNA]</scope>
    <source>
        <strain evidence="14 15">DSM 45934</strain>
    </source>
</reference>
<dbReference type="GO" id="GO:0008716">
    <property type="term" value="F:D-alanine-D-alanine ligase activity"/>
    <property type="evidence" value="ECO:0007669"/>
    <property type="project" value="UniProtKB-UniRule"/>
</dbReference>
<sequence>MMSNIQPKDVRVGVIYGGTSPERAGSLASGESASKALSSNGWNVTLLDLADIDITHLKADIDVAFLALHGPGGEDGKIQGALETLGIPYSGSGVMASAVGMHKPTFKKLATMNSLDTPRWMEVDRSISTIVTAASAGLSLGWPAFVKPTSGGGSLDASIVQNEFALQYALESCSENDYNQYIVEEYIAGTPCTVGLLEVGGVLQPLPVLTVDTDREFYDYTAKHDIQQRREQCPADLPPGMAFRLQKYAVRAHRMIGAHGVSRVDFLIGPNGQIAILEINTVPGLSLQGNLATMARAARIDYPQLVEYVLATAFTKPKYLP</sequence>
<dbReference type="GO" id="GO:0071555">
    <property type="term" value="P:cell wall organization"/>
    <property type="evidence" value="ECO:0007669"/>
    <property type="project" value="UniProtKB-KW"/>
</dbReference>
<feature type="binding site" evidence="11">
    <location>
        <position position="280"/>
    </location>
    <ligand>
        <name>Mg(2+)</name>
        <dbReference type="ChEBI" id="CHEBI:18420"/>
        <label>2</label>
    </ligand>
</feature>
<dbReference type="EMBL" id="SLWS01000007">
    <property type="protein sequence ID" value="TCO55663.1"/>
    <property type="molecule type" value="Genomic_DNA"/>
</dbReference>
<keyword evidence="7 10" id="KW-0133">Cell shape</keyword>
<dbReference type="Gene3D" id="3.40.50.20">
    <property type="match status" value="1"/>
</dbReference>
<evidence type="ECO:0000256" key="11">
    <source>
        <dbReference type="PIRSR" id="PIRSR039102-3"/>
    </source>
</evidence>
<dbReference type="GO" id="GO:0009252">
    <property type="term" value="P:peptidoglycan biosynthetic process"/>
    <property type="evidence" value="ECO:0007669"/>
    <property type="project" value="UniProtKB-UniRule"/>
</dbReference>
<evidence type="ECO:0000256" key="9">
    <source>
        <dbReference type="ARBA" id="ARBA00023316"/>
    </source>
</evidence>
<dbReference type="InterPro" id="IPR011095">
    <property type="entry name" value="Dala_Dala_lig_C"/>
</dbReference>
<evidence type="ECO:0000256" key="2">
    <source>
        <dbReference type="ARBA" id="ARBA00010871"/>
    </source>
</evidence>
<dbReference type="InterPro" id="IPR000291">
    <property type="entry name" value="D-Ala_lig_Van_CS"/>
</dbReference>
<dbReference type="RefSeq" id="WP_132121675.1">
    <property type="nucleotide sequence ID" value="NZ_SLWS01000007.1"/>
</dbReference>
<evidence type="ECO:0000256" key="12">
    <source>
        <dbReference type="PROSITE-ProRule" id="PRU00409"/>
    </source>
</evidence>
<keyword evidence="8 10" id="KW-0573">Peptidoglycan synthesis</keyword>
<dbReference type="NCBIfam" id="NF002378">
    <property type="entry name" value="PRK01372.1"/>
    <property type="match status" value="1"/>
</dbReference>
<dbReference type="InterPro" id="IPR011761">
    <property type="entry name" value="ATP-grasp"/>
</dbReference>
<accession>A0A4R2J8N8</accession>
<proteinExistence type="inferred from homology"/>
<comment type="cofactor">
    <cofactor evidence="11">
        <name>Mg(2+)</name>
        <dbReference type="ChEBI" id="CHEBI:18420"/>
    </cofactor>
    <cofactor evidence="11">
        <name>Mn(2+)</name>
        <dbReference type="ChEBI" id="CHEBI:29035"/>
    </cofactor>
    <text evidence="11">Binds 2 magnesium or manganese ions per subunit.</text>
</comment>
<comment type="caution">
    <text evidence="14">The sequence shown here is derived from an EMBL/GenBank/DDBJ whole genome shotgun (WGS) entry which is preliminary data.</text>
</comment>
<dbReference type="GO" id="GO:0008360">
    <property type="term" value="P:regulation of cell shape"/>
    <property type="evidence" value="ECO:0007669"/>
    <property type="project" value="UniProtKB-KW"/>
</dbReference>
<evidence type="ECO:0000259" key="13">
    <source>
        <dbReference type="PROSITE" id="PS50975"/>
    </source>
</evidence>
<evidence type="ECO:0000256" key="4">
    <source>
        <dbReference type="ARBA" id="ARBA00022598"/>
    </source>
</evidence>
<organism evidence="14 15">
    <name type="scientific">Actinocrispum wychmicini</name>
    <dbReference type="NCBI Taxonomy" id="1213861"/>
    <lineage>
        <taxon>Bacteria</taxon>
        <taxon>Bacillati</taxon>
        <taxon>Actinomycetota</taxon>
        <taxon>Actinomycetes</taxon>
        <taxon>Pseudonocardiales</taxon>
        <taxon>Pseudonocardiaceae</taxon>
        <taxon>Actinocrispum</taxon>
    </lineage>
</organism>
<dbReference type="Pfam" id="PF07478">
    <property type="entry name" value="Dala_Dala_lig_C"/>
    <property type="match status" value="1"/>
</dbReference>
<comment type="function">
    <text evidence="10">Cell wall formation.</text>
</comment>
<dbReference type="SUPFAM" id="SSF52440">
    <property type="entry name" value="PreATP-grasp domain"/>
    <property type="match status" value="1"/>
</dbReference>
<keyword evidence="9 10" id="KW-0961">Cell wall biogenesis/degradation</keyword>
<comment type="similarity">
    <text evidence="2 10">Belongs to the D-alanine--D-alanine ligase family.</text>
</comment>